<dbReference type="AlphaFoldDB" id="A0AAD5LLA5"/>
<evidence type="ECO:0000313" key="3">
    <source>
        <dbReference type="Proteomes" id="UP001209570"/>
    </source>
</evidence>
<evidence type="ECO:0000313" key="2">
    <source>
        <dbReference type="EMBL" id="KAJ0405233.1"/>
    </source>
</evidence>
<protein>
    <recommendedName>
        <fullName evidence="4">Transmembrane protein</fullName>
    </recommendedName>
</protein>
<feature type="transmembrane region" description="Helical" evidence="1">
    <location>
        <begin position="7"/>
        <end position="25"/>
    </location>
</feature>
<sequence>MQLSRRAYGGLWGLVLLLHIVYILANAIEGLWYYRAIQAVDGPYYELMTDIRETVEIATQINVAYRLSCFVHNAQVKHLAVSALLLNCWSTPVFRYLWRHDAERSRVLRIVAGILLAVIFTLVLPIAIFYLFRDAVIAPDSMQDPRLIVSVGNSLRQILIITWWDFISVRSAAVLAIMAMETIKHRVTVSPDTPAVAHTRVLAVGPSLTPPESKPTLLRRQRSAWLPPRVVSTFVAVRHRSPRPTNAIFWVVSLVIAFAHIA</sequence>
<accession>A0AAD5LLA5</accession>
<dbReference type="Proteomes" id="UP001209570">
    <property type="component" value="Unassembled WGS sequence"/>
</dbReference>
<feature type="transmembrane region" description="Helical" evidence="1">
    <location>
        <begin position="110"/>
        <end position="132"/>
    </location>
</feature>
<comment type="caution">
    <text evidence="2">The sequence shown here is derived from an EMBL/GenBank/DDBJ whole genome shotgun (WGS) entry which is preliminary data.</text>
</comment>
<dbReference type="EMBL" id="JAKCXM010000048">
    <property type="protein sequence ID" value="KAJ0405233.1"/>
    <property type="molecule type" value="Genomic_DNA"/>
</dbReference>
<name>A0AAD5LLA5_PYTIN</name>
<proteinExistence type="predicted"/>
<organism evidence="2 3">
    <name type="scientific">Pythium insidiosum</name>
    <name type="common">Pythiosis disease agent</name>
    <dbReference type="NCBI Taxonomy" id="114742"/>
    <lineage>
        <taxon>Eukaryota</taxon>
        <taxon>Sar</taxon>
        <taxon>Stramenopiles</taxon>
        <taxon>Oomycota</taxon>
        <taxon>Peronosporomycetes</taxon>
        <taxon>Pythiales</taxon>
        <taxon>Pythiaceae</taxon>
        <taxon>Pythium</taxon>
    </lineage>
</organism>
<keyword evidence="1" id="KW-0472">Membrane</keyword>
<gene>
    <name evidence="2" type="ORF">P43SY_006918</name>
</gene>
<reference evidence="2" key="1">
    <citation type="submission" date="2021-12" db="EMBL/GenBank/DDBJ databases">
        <title>Prjna785345.</title>
        <authorList>
            <person name="Rujirawat T."/>
            <person name="Krajaejun T."/>
        </authorList>
    </citation>
    <scope>NUCLEOTIDE SEQUENCE</scope>
    <source>
        <strain evidence="2">Pi057C3</strain>
    </source>
</reference>
<keyword evidence="1" id="KW-1133">Transmembrane helix</keyword>
<keyword evidence="1" id="KW-0812">Transmembrane</keyword>
<evidence type="ECO:0000256" key="1">
    <source>
        <dbReference type="SAM" id="Phobius"/>
    </source>
</evidence>
<keyword evidence="3" id="KW-1185">Reference proteome</keyword>
<evidence type="ECO:0008006" key="4">
    <source>
        <dbReference type="Google" id="ProtNLM"/>
    </source>
</evidence>
<feature type="transmembrane region" description="Helical" evidence="1">
    <location>
        <begin position="79"/>
        <end position="98"/>
    </location>
</feature>